<protein>
    <submittedName>
        <fullName evidence="2">Uncharacterized protein</fullName>
    </submittedName>
</protein>
<evidence type="ECO:0000313" key="3">
    <source>
        <dbReference type="Proteomes" id="UP001159363"/>
    </source>
</evidence>
<organism evidence="2 3">
    <name type="scientific">Dryococelus australis</name>
    <dbReference type="NCBI Taxonomy" id="614101"/>
    <lineage>
        <taxon>Eukaryota</taxon>
        <taxon>Metazoa</taxon>
        <taxon>Ecdysozoa</taxon>
        <taxon>Arthropoda</taxon>
        <taxon>Hexapoda</taxon>
        <taxon>Insecta</taxon>
        <taxon>Pterygota</taxon>
        <taxon>Neoptera</taxon>
        <taxon>Polyneoptera</taxon>
        <taxon>Phasmatodea</taxon>
        <taxon>Verophasmatodea</taxon>
        <taxon>Anareolatae</taxon>
        <taxon>Phasmatidae</taxon>
        <taxon>Eurycanthinae</taxon>
        <taxon>Dryococelus</taxon>
    </lineage>
</organism>
<keyword evidence="1" id="KW-0472">Membrane</keyword>
<keyword evidence="1" id="KW-1133">Transmembrane helix</keyword>
<name>A0ABQ9HRS7_9NEOP</name>
<dbReference type="Proteomes" id="UP001159363">
    <property type="component" value="Chromosome X"/>
</dbReference>
<accession>A0ABQ9HRS7</accession>
<sequence length="333" mass="38107">MNNNKAAQKYKLFQMHLSSVCKLRCSDSCDYLTLEITWYFKKLIMSVCLIFLTVQSTLMYLTNWCANIFPKSAQNDTFSIINCLQKLKETETIIKIRETHLISFGLYLKVILPVKINKNNKKLIPKEAFVCLKLSYGNHFDMHHLRSELVAKLNFTEFRSKPVIEIMELLKQSDLNPPFQQQDHLLNNLLSTLNRIKTYIINSQKQDMVFKCPYHWADTHTSTHIVRWLARDSTHDRLTAWLQLPSAHPVTLIAGQANSFSRQDSTHYRLMLTQGACYTVGPVSSRLEVNTSSYVEDPSISLWKTTTCTSITPCLICPTASASANHGSPASHL</sequence>
<keyword evidence="3" id="KW-1185">Reference proteome</keyword>
<dbReference type="EMBL" id="JARBHB010000004">
    <property type="protein sequence ID" value="KAJ8886568.1"/>
    <property type="molecule type" value="Genomic_DNA"/>
</dbReference>
<evidence type="ECO:0000313" key="2">
    <source>
        <dbReference type="EMBL" id="KAJ8886568.1"/>
    </source>
</evidence>
<evidence type="ECO:0000256" key="1">
    <source>
        <dbReference type="SAM" id="Phobius"/>
    </source>
</evidence>
<gene>
    <name evidence="2" type="ORF">PR048_012780</name>
</gene>
<feature type="transmembrane region" description="Helical" evidence="1">
    <location>
        <begin position="43"/>
        <end position="61"/>
    </location>
</feature>
<comment type="caution">
    <text evidence="2">The sequence shown here is derived from an EMBL/GenBank/DDBJ whole genome shotgun (WGS) entry which is preliminary data.</text>
</comment>
<reference evidence="2 3" key="1">
    <citation type="submission" date="2023-02" db="EMBL/GenBank/DDBJ databases">
        <title>LHISI_Scaffold_Assembly.</title>
        <authorList>
            <person name="Stuart O.P."/>
            <person name="Cleave R."/>
            <person name="Magrath M.J.L."/>
            <person name="Mikheyev A.S."/>
        </authorList>
    </citation>
    <scope>NUCLEOTIDE SEQUENCE [LARGE SCALE GENOMIC DNA]</scope>
    <source>
        <strain evidence="2">Daus_M_001</strain>
        <tissue evidence="2">Leg muscle</tissue>
    </source>
</reference>
<proteinExistence type="predicted"/>
<keyword evidence="1" id="KW-0812">Transmembrane</keyword>